<accession>A0A5N5UGX4</accession>
<dbReference type="RefSeq" id="WP_152118872.1">
    <property type="nucleotide sequence ID" value="NZ_QJOW01000001.1"/>
</dbReference>
<reference evidence="1 2" key="1">
    <citation type="submission" date="2019-10" db="EMBL/GenBank/DDBJ databases">
        <title>Unraveling microbial dark matter from salterns through culturing: the case of the genus Halosegnis.</title>
        <authorList>
            <person name="Duran-Viseras A."/>
            <person name="Andrei A.-S."/>
            <person name="Vera-Gargallo B."/>
            <person name="Ghai R."/>
            <person name="Sanchez-Porro C."/>
            <person name="Ventosa A."/>
        </authorList>
    </citation>
    <scope>NUCLEOTIDE SEQUENCE [LARGE SCALE GENOMIC DNA]</scope>
    <source>
        <strain evidence="1 2">F17-44</strain>
    </source>
</reference>
<dbReference type="EMBL" id="QJOW01000001">
    <property type="protein sequence ID" value="KAB7517969.1"/>
    <property type="molecule type" value="Genomic_DNA"/>
</dbReference>
<protein>
    <submittedName>
        <fullName evidence="1">Uncharacterized protein</fullName>
    </submittedName>
</protein>
<proteinExistence type="predicted"/>
<name>A0A5N5UGX4_9EURY</name>
<organism evidence="1 2">
    <name type="scientific">Halosegnis rubeus</name>
    <dbReference type="NCBI Taxonomy" id="2212850"/>
    <lineage>
        <taxon>Archaea</taxon>
        <taxon>Methanobacteriati</taxon>
        <taxon>Methanobacteriota</taxon>
        <taxon>Stenosarchaea group</taxon>
        <taxon>Halobacteria</taxon>
        <taxon>Halobacteriales</taxon>
        <taxon>Natronomonadaceae</taxon>
        <taxon>Halosegnis</taxon>
    </lineage>
</organism>
<gene>
    <name evidence="1" type="ORF">DMP03_00970</name>
</gene>
<dbReference type="Proteomes" id="UP000326302">
    <property type="component" value="Unassembled WGS sequence"/>
</dbReference>
<comment type="caution">
    <text evidence="1">The sequence shown here is derived from an EMBL/GenBank/DDBJ whole genome shotgun (WGS) entry which is preliminary data.</text>
</comment>
<evidence type="ECO:0000313" key="1">
    <source>
        <dbReference type="EMBL" id="KAB7517969.1"/>
    </source>
</evidence>
<sequence length="60" mass="7054">MRVETHTCPNCGTVVAANVLERDRRLRCPGLDCGEILDFTDLSEEVREHYETNRDRYRLE</sequence>
<dbReference type="OrthoDB" id="316104at2157"/>
<dbReference type="AlphaFoldDB" id="A0A5N5UGX4"/>
<evidence type="ECO:0000313" key="2">
    <source>
        <dbReference type="Proteomes" id="UP000326302"/>
    </source>
</evidence>